<proteinExistence type="predicted"/>
<dbReference type="OrthoDB" id="2442991at2759"/>
<dbReference type="Proteomes" id="UP000748756">
    <property type="component" value="Unassembled WGS sequence"/>
</dbReference>
<feature type="compositionally biased region" description="Low complexity" evidence="1">
    <location>
        <begin position="319"/>
        <end position="336"/>
    </location>
</feature>
<evidence type="ECO:0000313" key="3">
    <source>
        <dbReference type="Proteomes" id="UP000748756"/>
    </source>
</evidence>
<feature type="region of interest" description="Disordered" evidence="1">
    <location>
        <begin position="266"/>
        <end position="400"/>
    </location>
</feature>
<evidence type="ECO:0000313" key="2">
    <source>
        <dbReference type="EMBL" id="KAF9147108.1"/>
    </source>
</evidence>
<comment type="caution">
    <text evidence="2">The sequence shown here is derived from an EMBL/GenBank/DDBJ whole genome shotgun (WGS) entry which is preliminary data.</text>
</comment>
<accession>A0A9P5V8H5</accession>
<feature type="region of interest" description="Disordered" evidence="1">
    <location>
        <begin position="1"/>
        <end position="110"/>
    </location>
</feature>
<feature type="region of interest" description="Disordered" evidence="1">
    <location>
        <begin position="124"/>
        <end position="187"/>
    </location>
</feature>
<feature type="compositionally biased region" description="Acidic residues" evidence="1">
    <location>
        <begin position="382"/>
        <end position="400"/>
    </location>
</feature>
<sequence>MEDFDMEEDFDFGSLTLGESPRSSISPSTEVLDLSDSLSATTLSDQSSAVQAQQAQAQTSNTNPTTALTTATTTISGEGERGGEEGATPDNGPWAKLPSSGAGDINPYLPGVTAQKLDAMAMDPHHVFKSAPPHSGDLPFSIPPPSSSSSSSSREQQQKDKDKNRIQDEKTDDGKKDKIPDWMLADPEFKPTTDFDWITTTMTTSQKDDSLGWGDPGTFGGFGYSGADLSTTVDSNALFGFSSYPTYETLSFANAIAEEQHRKHTILASGGAYDPFSSSSSSSGGGEQTRTTREGGFARFGNTVRGDGQIAPVFGRRPSSSLTSGSSGSGTDVGSSNDHGFTWDKQDQRKSLTAGSEQRHKPQWQTWRTSGSTPQGVPDLDQLMDEDLEEDDPFEEPQIK</sequence>
<organism evidence="2 3">
    <name type="scientific">Linnemannia schmuckeri</name>
    <dbReference type="NCBI Taxonomy" id="64567"/>
    <lineage>
        <taxon>Eukaryota</taxon>
        <taxon>Fungi</taxon>
        <taxon>Fungi incertae sedis</taxon>
        <taxon>Mucoromycota</taxon>
        <taxon>Mortierellomycotina</taxon>
        <taxon>Mortierellomycetes</taxon>
        <taxon>Mortierellales</taxon>
        <taxon>Mortierellaceae</taxon>
        <taxon>Linnemannia</taxon>
    </lineage>
</organism>
<name>A0A9P5V8H5_9FUNG</name>
<feature type="compositionally biased region" description="Basic and acidic residues" evidence="1">
    <location>
        <begin position="156"/>
        <end position="180"/>
    </location>
</feature>
<keyword evidence="3" id="KW-1185">Reference proteome</keyword>
<reference evidence="2" key="1">
    <citation type="journal article" date="2020" name="Fungal Divers.">
        <title>Resolving the Mortierellaceae phylogeny through synthesis of multi-gene phylogenetics and phylogenomics.</title>
        <authorList>
            <person name="Vandepol N."/>
            <person name="Liber J."/>
            <person name="Desiro A."/>
            <person name="Na H."/>
            <person name="Kennedy M."/>
            <person name="Barry K."/>
            <person name="Grigoriev I.V."/>
            <person name="Miller A.N."/>
            <person name="O'Donnell K."/>
            <person name="Stajich J.E."/>
            <person name="Bonito G."/>
        </authorList>
    </citation>
    <scope>NUCLEOTIDE SEQUENCE</scope>
    <source>
        <strain evidence="2">NRRL 6426</strain>
    </source>
</reference>
<dbReference type="AlphaFoldDB" id="A0A9P5V8H5"/>
<gene>
    <name evidence="2" type="ORF">BG015_011308</name>
</gene>
<feature type="compositionally biased region" description="Polar residues" evidence="1">
    <location>
        <begin position="363"/>
        <end position="375"/>
    </location>
</feature>
<dbReference type="EMBL" id="JAAAUQ010000866">
    <property type="protein sequence ID" value="KAF9147108.1"/>
    <property type="molecule type" value="Genomic_DNA"/>
</dbReference>
<feature type="compositionally biased region" description="Basic and acidic residues" evidence="1">
    <location>
        <begin position="341"/>
        <end position="350"/>
    </location>
</feature>
<evidence type="ECO:0000256" key="1">
    <source>
        <dbReference type="SAM" id="MobiDB-lite"/>
    </source>
</evidence>
<feature type="compositionally biased region" description="Acidic residues" evidence="1">
    <location>
        <begin position="1"/>
        <end position="11"/>
    </location>
</feature>
<protein>
    <submittedName>
        <fullName evidence="2">Uncharacterized protein</fullName>
    </submittedName>
</protein>
<feature type="compositionally biased region" description="Low complexity" evidence="1">
    <location>
        <begin position="32"/>
        <end position="74"/>
    </location>
</feature>